<dbReference type="InterPro" id="IPR011006">
    <property type="entry name" value="CheY-like_superfamily"/>
</dbReference>
<reference evidence="4" key="1">
    <citation type="journal article" date="2019" name="Int. J. Syst. Evol. Microbiol.">
        <title>The Global Catalogue of Microorganisms (GCM) 10K type strain sequencing project: providing services to taxonomists for standard genome sequencing and annotation.</title>
        <authorList>
            <consortium name="The Broad Institute Genomics Platform"/>
            <consortium name="The Broad Institute Genome Sequencing Center for Infectious Disease"/>
            <person name="Wu L."/>
            <person name="Ma J."/>
        </authorList>
    </citation>
    <scope>NUCLEOTIDE SEQUENCE [LARGE SCALE GENOMIC DNA]</scope>
    <source>
        <strain evidence="4">CECT 8010</strain>
    </source>
</reference>
<feature type="domain" description="Response regulatory" evidence="2">
    <location>
        <begin position="4"/>
        <end position="90"/>
    </location>
</feature>
<feature type="modified residue" description="4-aspartylphosphate" evidence="1">
    <location>
        <position position="57"/>
    </location>
</feature>
<dbReference type="Proteomes" id="UP001595906">
    <property type="component" value="Unassembled WGS sequence"/>
</dbReference>
<evidence type="ECO:0000259" key="2">
    <source>
        <dbReference type="PROSITE" id="PS50110"/>
    </source>
</evidence>
<dbReference type="SUPFAM" id="SSF52172">
    <property type="entry name" value="CheY-like"/>
    <property type="match status" value="1"/>
</dbReference>
<keyword evidence="1" id="KW-0597">Phosphoprotein</keyword>
<dbReference type="Gene3D" id="3.40.50.2300">
    <property type="match status" value="1"/>
</dbReference>
<evidence type="ECO:0000256" key="1">
    <source>
        <dbReference type="PROSITE-ProRule" id="PRU00169"/>
    </source>
</evidence>
<feature type="non-terminal residue" evidence="3">
    <location>
        <position position="90"/>
    </location>
</feature>
<dbReference type="RefSeq" id="WP_379013022.1">
    <property type="nucleotide sequence ID" value="NZ_JBHSDC010000008.1"/>
</dbReference>
<dbReference type="EMBL" id="JBHSDC010000008">
    <property type="protein sequence ID" value="MFC4231518.1"/>
    <property type="molecule type" value="Genomic_DNA"/>
</dbReference>
<evidence type="ECO:0000313" key="3">
    <source>
        <dbReference type="EMBL" id="MFC4231518.1"/>
    </source>
</evidence>
<protein>
    <submittedName>
        <fullName evidence="3">Response regulator</fullName>
    </submittedName>
</protein>
<keyword evidence="4" id="KW-1185">Reference proteome</keyword>
<accession>A0ABV8PWJ9</accession>
<name>A0ABV8PWJ9_9BACT</name>
<evidence type="ECO:0000313" key="4">
    <source>
        <dbReference type="Proteomes" id="UP001595906"/>
    </source>
</evidence>
<comment type="caution">
    <text evidence="3">The sequence shown here is derived from an EMBL/GenBank/DDBJ whole genome shotgun (WGS) entry which is preliminary data.</text>
</comment>
<organism evidence="3 4">
    <name type="scientific">Parasediminibacterium paludis</name>
    <dbReference type="NCBI Taxonomy" id="908966"/>
    <lineage>
        <taxon>Bacteria</taxon>
        <taxon>Pseudomonadati</taxon>
        <taxon>Bacteroidota</taxon>
        <taxon>Chitinophagia</taxon>
        <taxon>Chitinophagales</taxon>
        <taxon>Chitinophagaceae</taxon>
        <taxon>Parasediminibacterium</taxon>
    </lineage>
</organism>
<gene>
    <name evidence="3" type="ORF">ACFOW1_06440</name>
</gene>
<dbReference type="InterPro" id="IPR001789">
    <property type="entry name" value="Sig_transdc_resp-reg_receiver"/>
</dbReference>
<proteinExistence type="predicted"/>
<dbReference type="PROSITE" id="PS50110">
    <property type="entry name" value="RESPONSE_REGULATORY"/>
    <property type="match status" value="1"/>
</dbReference>
<sequence>MPFYIAFVDDTVMLRISVSNLLGQMQPQYKVYQYNHGKELQERLPNESYKPDLFLMDICMPYVNGYDATIWAKKCFPNTPVLAFTMLNND</sequence>
<dbReference type="Pfam" id="PF00072">
    <property type="entry name" value="Response_reg"/>
    <property type="match status" value="1"/>
</dbReference>